<proteinExistence type="predicted"/>
<dbReference type="InterPro" id="IPR002575">
    <property type="entry name" value="Aminoglycoside_PTrfase"/>
</dbReference>
<dbReference type="Gene3D" id="3.30.200.20">
    <property type="entry name" value="Phosphorylase Kinase, domain 1"/>
    <property type="match status" value="1"/>
</dbReference>
<dbReference type="SUPFAM" id="SSF56112">
    <property type="entry name" value="Protein kinase-like (PK-like)"/>
    <property type="match status" value="1"/>
</dbReference>
<protein>
    <recommendedName>
        <fullName evidence="1">Aminoglycoside phosphotransferase domain-containing protein</fullName>
    </recommendedName>
</protein>
<dbReference type="InterPro" id="IPR011009">
    <property type="entry name" value="Kinase-like_dom_sf"/>
</dbReference>
<dbReference type="AlphaFoldDB" id="A0A1Q8S7S8"/>
<reference evidence="2 3" key="1">
    <citation type="submission" date="2016-11" db="EMBL/GenBank/DDBJ databases">
        <title>Draft Genome Assembly of Colletotrichum chlorophyti a pathogen of herbaceous plants.</title>
        <authorList>
            <person name="Gan P."/>
            <person name="Narusaka M."/>
            <person name="Tsushima A."/>
            <person name="Narusaka Y."/>
            <person name="Takano Y."/>
            <person name="Shirasu K."/>
        </authorList>
    </citation>
    <scope>NUCLEOTIDE SEQUENCE [LARGE SCALE GENOMIC DNA]</scope>
    <source>
        <strain evidence="2 3">NTL11</strain>
    </source>
</reference>
<keyword evidence="3" id="KW-1185">Reference proteome</keyword>
<dbReference type="Proteomes" id="UP000186583">
    <property type="component" value="Unassembled WGS sequence"/>
</dbReference>
<evidence type="ECO:0000313" key="3">
    <source>
        <dbReference type="Proteomes" id="UP000186583"/>
    </source>
</evidence>
<dbReference type="EMBL" id="MPGH01000008">
    <property type="protein sequence ID" value="OLN97462.1"/>
    <property type="molecule type" value="Genomic_DNA"/>
</dbReference>
<dbReference type="Pfam" id="PF01636">
    <property type="entry name" value="APH"/>
    <property type="match status" value="1"/>
</dbReference>
<dbReference type="STRING" id="708187.A0A1Q8S7S8"/>
<feature type="domain" description="Aminoglycoside phosphotransferase" evidence="1">
    <location>
        <begin position="99"/>
        <end position="264"/>
    </location>
</feature>
<evidence type="ECO:0000259" key="1">
    <source>
        <dbReference type="Pfam" id="PF01636"/>
    </source>
</evidence>
<sequence>MAQQPPTHPRDWAAGIDDYLRNNGIAFKSATPLEGGTSCFLWRIDGLVDAEASANGHKEEDPVVIKCADSVAKLNPDLPVPADRLQVEIKALTSKIVAEASRQEPSVQTPRVLRQTNNGFIMSWGGDLDLRFAYKTNPSLNASAVGARLGKWLAYLHLASITEGPGEWAAESNGLLAQIYHKPGGLEEEVIRSALTDQEEIERVLKVLRKPDPARTLTVWDFRPMNTLLQAHAEGAAAKLTIVDWELCHYGEPSNDLRQWAAEAMVMEAKFGDRGLLSSFLTAYKNNVGPAIVGPDFAYKLAIGVGAFLLFFMPQGAQLWDCTEDEVEPWMKTGIEYIKAGANHDSDWLSRSSLKPLLDGQ</sequence>
<gene>
    <name evidence="2" type="ORF">CCHL11_00976</name>
</gene>
<dbReference type="OrthoDB" id="25129at2759"/>
<dbReference type="Gene3D" id="3.90.1200.10">
    <property type="match status" value="1"/>
</dbReference>
<evidence type="ECO:0000313" key="2">
    <source>
        <dbReference type="EMBL" id="OLN97462.1"/>
    </source>
</evidence>
<organism evidence="2 3">
    <name type="scientific">Colletotrichum chlorophyti</name>
    <dbReference type="NCBI Taxonomy" id="708187"/>
    <lineage>
        <taxon>Eukaryota</taxon>
        <taxon>Fungi</taxon>
        <taxon>Dikarya</taxon>
        <taxon>Ascomycota</taxon>
        <taxon>Pezizomycotina</taxon>
        <taxon>Sordariomycetes</taxon>
        <taxon>Hypocreomycetidae</taxon>
        <taxon>Glomerellales</taxon>
        <taxon>Glomerellaceae</taxon>
        <taxon>Colletotrichum</taxon>
    </lineage>
</organism>
<name>A0A1Q8S7S8_9PEZI</name>
<accession>A0A1Q8S7S8</accession>
<comment type="caution">
    <text evidence="2">The sequence shown here is derived from an EMBL/GenBank/DDBJ whole genome shotgun (WGS) entry which is preliminary data.</text>
</comment>